<gene>
    <name evidence="3" type="ORF">METZ01_LOCUS11898</name>
</gene>
<evidence type="ECO:0000256" key="1">
    <source>
        <dbReference type="ARBA" id="ARBA00023054"/>
    </source>
</evidence>
<keyword evidence="2" id="KW-0233">DNA recombination</keyword>
<dbReference type="PANTHER" id="PTHR30563">
    <property type="entry name" value="DNA RECOMBINATION PROTEIN RMUC"/>
    <property type="match status" value="1"/>
</dbReference>
<accession>A0A381NXX8</accession>
<dbReference type="Pfam" id="PF02646">
    <property type="entry name" value="RmuC"/>
    <property type="match status" value="1"/>
</dbReference>
<proteinExistence type="predicted"/>
<name>A0A381NXX8_9ZZZZ</name>
<protein>
    <recommendedName>
        <fullName evidence="4">DNA recombination protein RmuC</fullName>
    </recommendedName>
</protein>
<dbReference type="PANTHER" id="PTHR30563:SF0">
    <property type="entry name" value="DNA RECOMBINATION PROTEIN RMUC"/>
    <property type="match status" value="1"/>
</dbReference>
<dbReference type="InterPro" id="IPR003798">
    <property type="entry name" value="DNA_recombination_RmuC"/>
</dbReference>
<evidence type="ECO:0008006" key="4">
    <source>
        <dbReference type="Google" id="ProtNLM"/>
    </source>
</evidence>
<sequence>MEIALVLVAVFSVLVAVMAVVWAVRRPAPVVADPGAPVVDATALAQQIGAEVKAQVAETAINALNSNTDQFLRLAEERMATVHEKTKGLLDPLGIQMKKLDETVGHLRSAHEKDRGAVDTLTSRLGLQLTELQTSTTTLSEALRSRTARGVWGENQLRNVIELAGMESYCDFTEQTSGENRDGAGVRPDVLVRLPNGAHLAVDAKVPLDAYLRAQEATDQALVDRELNNHAKALGEHVKELAKKRYWAVDDGSSPEFVVLFVPGESFLADALRVQPTLLQEAIKHRVLLASPVNLLALLWAVAGGWQQARVNEYAREVADLGKELYERVGKILGDVETTGKRLNSTVGAFNELIGSIDSRLLVTMRRFPDLGIGSENLPEMSEIETRARDLRAAELPSAVDELPDPEDSRG</sequence>
<evidence type="ECO:0000256" key="2">
    <source>
        <dbReference type="ARBA" id="ARBA00023172"/>
    </source>
</evidence>
<dbReference type="AlphaFoldDB" id="A0A381NXX8"/>
<reference evidence="3" key="1">
    <citation type="submission" date="2018-05" db="EMBL/GenBank/DDBJ databases">
        <authorList>
            <person name="Lanie J.A."/>
            <person name="Ng W.-L."/>
            <person name="Kazmierczak K.M."/>
            <person name="Andrzejewski T.M."/>
            <person name="Davidsen T.M."/>
            <person name="Wayne K.J."/>
            <person name="Tettelin H."/>
            <person name="Glass J.I."/>
            <person name="Rusch D."/>
            <person name="Podicherti R."/>
            <person name="Tsui H.-C.T."/>
            <person name="Winkler M.E."/>
        </authorList>
    </citation>
    <scope>NUCLEOTIDE SEQUENCE</scope>
</reference>
<dbReference type="EMBL" id="UINC01000659">
    <property type="protein sequence ID" value="SUZ59044.1"/>
    <property type="molecule type" value="Genomic_DNA"/>
</dbReference>
<evidence type="ECO:0000313" key="3">
    <source>
        <dbReference type="EMBL" id="SUZ59044.1"/>
    </source>
</evidence>
<dbReference type="GO" id="GO:0006310">
    <property type="term" value="P:DNA recombination"/>
    <property type="evidence" value="ECO:0007669"/>
    <property type="project" value="UniProtKB-KW"/>
</dbReference>
<organism evidence="3">
    <name type="scientific">marine metagenome</name>
    <dbReference type="NCBI Taxonomy" id="408172"/>
    <lineage>
        <taxon>unclassified sequences</taxon>
        <taxon>metagenomes</taxon>
        <taxon>ecological metagenomes</taxon>
    </lineage>
</organism>
<keyword evidence="1" id="KW-0175">Coiled coil</keyword>